<dbReference type="Pfam" id="PF06013">
    <property type="entry name" value="WXG100"/>
    <property type="match status" value="1"/>
</dbReference>
<organism evidence="2 3">
    <name type="scientific">Enterococcus larvae</name>
    <dbReference type="NCBI Taxonomy" id="2794352"/>
    <lineage>
        <taxon>Bacteria</taxon>
        <taxon>Bacillati</taxon>
        <taxon>Bacillota</taxon>
        <taxon>Bacilli</taxon>
        <taxon>Lactobacillales</taxon>
        <taxon>Enterococcaceae</taxon>
        <taxon>Enterococcus</taxon>
    </lineage>
</organism>
<dbReference type="RefSeq" id="WP_202061802.1">
    <property type="nucleotide sequence ID" value="NZ_JAEDXU010000001.1"/>
</dbReference>
<name>A0ABS4CEG6_9ENTE</name>
<dbReference type="InterPro" id="IPR036689">
    <property type="entry name" value="ESAT-6-like_sf"/>
</dbReference>
<comment type="similarity">
    <text evidence="1">Belongs to the WXG100 family.</text>
</comment>
<dbReference type="InterPro" id="IPR010310">
    <property type="entry name" value="T7SS_ESAT-6-like"/>
</dbReference>
<evidence type="ECO:0000313" key="3">
    <source>
        <dbReference type="Proteomes" id="UP000673375"/>
    </source>
</evidence>
<accession>A0ABS4CEG6</accession>
<reference evidence="2 3" key="1">
    <citation type="submission" date="2020-12" db="EMBL/GenBank/DDBJ databases">
        <title>Vagococcus allomyrinae sp. nov. and Enterococcus lavae sp. nov., isolated from the larvae of Allomyrina dichotoma.</title>
        <authorList>
            <person name="Lee S.D."/>
        </authorList>
    </citation>
    <scope>NUCLEOTIDE SEQUENCE [LARGE SCALE GENOMIC DNA]</scope>
    <source>
        <strain evidence="2 3">BWM-S5</strain>
    </source>
</reference>
<dbReference type="Proteomes" id="UP000673375">
    <property type="component" value="Unassembled WGS sequence"/>
</dbReference>
<dbReference type="NCBIfam" id="TIGR03930">
    <property type="entry name" value="WXG100_ESAT6"/>
    <property type="match status" value="1"/>
</dbReference>
<dbReference type="Gene3D" id="1.10.287.1060">
    <property type="entry name" value="ESAT-6-like"/>
    <property type="match status" value="1"/>
</dbReference>
<evidence type="ECO:0000256" key="1">
    <source>
        <dbReference type="RuleBase" id="RU362001"/>
    </source>
</evidence>
<protein>
    <recommendedName>
        <fullName evidence="1">ESAT-6-like protein</fullName>
    </recommendedName>
</protein>
<keyword evidence="3" id="KW-1185">Reference proteome</keyword>
<comment type="caution">
    <text evidence="2">The sequence shown here is derived from an EMBL/GenBank/DDBJ whole genome shotgun (WGS) entry which is preliminary data.</text>
</comment>
<sequence length="98" mass="10961">MADQITMHPAELRAQAKKYIEGSESVNEVLNSLTATQQQILDGWKGEASTRFNDQFEELKPKVTEFSELLVQINGQLEKAAEIVEQTDSELSGVFGFQ</sequence>
<evidence type="ECO:0000313" key="2">
    <source>
        <dbReference type="EMBL" id="MBP1045003.1"/>
    </source>
</evidence>
<gene>
    <name evidence="2" type="ORF">I6N96_01835</name>
</gene>
<proteinExistence type="inferred from homology"/>
<dbReference type="SUPFAM" id="SSF140453">
    <property type="entry name" value="EsxAB dimer-like"/>
    <property type="match status" value="1"/>
</dbReference>
<dbReference type="EMBL" id="JAEDXU010000001">
    <property type="protein sequence ID" value="MBP1045003.1"/>
    <property type="molecule type" value="Genomic_DNA"/>
</dbReference>